<comment type="caution">
    <text evidence="4">The sequence shown here is derived from an EMBL/GenBank/DDBJ whole genome shotgun (WGS) entry which is preliminary data.</text>
</comment>
<dbReference type="AlphaFoldDB" id="A0A9C9EMX5"/>
<dbReference type="InterPro" id="IPR009014">
    <property type="entry name" value="Transketo_C/PFOR_II"/>
</dbReference>
<protein>
    <submittedName>
        <fullName evidence="4">3-methyl-2-oxobutanoate dehydrogenase subunit VorB</fullName>
    </submittedName>
</protein>
<organism evidence="4 5">
    <name type="scientific">candidate division WOR-3 bacterium</name>
    <dbReference type="NCBI Taxonomy" id="2052148"/>
    <lineage>
        <taxon>Bacteria</taxon>
        <taxon>Bacteria division WOR-3</taxon>
    </lineage>
</organism>
<dbReference type="Pfam" id="PF17147">
    <property type="entry name" value="PFOR_II"/>
    <property type="match status" value="1"/>
</dbReference>
<evidence type="ECO:0000259" key="2">
    <source>
        <dbReference type="Pfam" id="PF01855"/>
    </source>
</evidence>
<dbReference type="SUPFAM" id="SSF52922">
    <property type="entry name" value="TK C-terminal domain-like"/>
    <property type="match status" value="1"/>
</dbReference>
<dbReference type="InterPro" id="IPR002880">
    <property type="entry name" value="Pyrv_Fd/Flavodoxin_OxRdtase_N"/>
</dbReference>
<evidence type="ECO:0000256" key="1">
    <source>
        <dbReference type="ARBA" id="ARBA00023002"/>
    </source>
</evidence>
<dbReference type="InterPro" id="IPR029061">
    <property type="entry name" value="THDP-binding"/>
</dbReference>
<dbReference type="InterPro" id="IPR033412">
    <property type="entry name" value="PFOR_II"/>
</dbReference>
<dbReference type="PANTHER" id="PTHR43088:SF1">
    <property type="entry name" value="SUBUNIT OF PYRUVATE:FLAVODOXIN OXIDOREDUCTASE"/>
    <property type="match status" value="1"/>
</dbReference>
<accession>A0A9C9EMX5</accession>
<dbReference type="GO" id="GO:0016491">
    <property type="term" value="F:oxidoreductase activity"/>
    <property type="evidence" value="ECO:0007669"/>
    <property type="project" value="UniProtKB-KW"/>
</dbReference>
<dbReference type="NCBIfam" id="NF005507">
    <property type="entry name" value="PRK07119.1"/>
    <property type="match status" value="1"/>
</dbReference>
<sequence length="360" mass="39421">MNKANKAEKKLMYGNHALVEGVIHAGCRFFAGYPITPQNEIPEFMSIRMNEEGGVFVQTESEIAAINMLFGAAAAGKRAMTSSSSPGISLMQEGISYIAGADLPVLVVNVIRGGPGLGNIAPAQSDYYQATRGGGHGDYFTITLAPYSAQDLFEFPRLAFELAEKYRNPALIVADGILGQMMEPVEFSYEPIDPESLPEPEWALSGCKGRERRVVRSYDLRPGKLEALNHQRTKKYEEIKKKEQRFDALECDDADIVIVAYGTCARVCSAVIKMARSKGYKVGLLRPITLWPFPADVLADLSKKVEHFLVVEMNCGQMIDDVKLATECRSKISFHGRPGGGVPTPPEVLEKVEAILGGEK</sequence>
<dbReference type="EMBL" id="DRIG01000043">
    <property type="protein sequence ID" value="HEC78306.1"/>
    <property type="molecule type" value="Genomic_DNA"/>
</dbReference>
<evidence type="ECO:0000259" key="3">
    <source>
        <dbReference type="Pfam" id="PF17147"/>
    </source>
</evidence>
<dbReference type="CDD" id="cd07034">
    <property type="entry name" value="TPP_PYR_PFOR_IOR-alpha_like"/>
    <property type="match status" value="1"/>
</dbReference>
<name>A0A9C9EMX5_UNCW3</name>
<feature type="domain" description="Pyruvate flavodoxin/ferredoxin oxidoreductase pyrimidine binding" evidence="2">
    <location>
        <begin position="20"/>
        <end position="189"/>
    </location>
</feature>
<dbReference type="Gene3D" id="3.40.50.920">
    <property type="match status" value="1"/>
</dbReference>
<evidence type="ECO:0000313" key="4">
    <source>
        <dbReference type="EMBL" id="HEC78306.1"/>
    </source>
</evidence>
<dbReference type="Pfam" id="PF01855">
    <property type="entry name" value="POR_N"/>
    <property type="match status" value="1"/>
</dbReference>
<dbReference type="Gene3D" id="3.40.50.970">
    <property type="match status" value="1"/>
</dbReference>
<dbReference type="Proteomes" id="UP000885826">
    <property type="component" value="Unassembled WGS sequence"/>
</dbReference>
<dbReference type="InterPro" id="IPR052368">
    <property type="entry name" value="2-oxoacid_oxidoreductase"/>
</dbReference>
<keyword evidence="1" id="KW-0560">Oxidoreductase</keyword>
<reference evidence="4" key="1">
    <citation type="journal article" date="2020" name="mSystems">
        <title>Genome- and Community-Level Interaction Insights into Carbon Utilization and Element Cycling Functions of Hydrothermarchaeota in Hydrothermal Sediment.</title>
        <authorList>
            <person name="Zhou Z."/>
            <person name="Liu Y."/>
            <person name="Xu W."/>
            <person name="Pan J."/>
            <person name="Luo Z.H."/>
            <person name="Li M."/>
        </authorList>
    </citation>
    <scope>NUCLEOTIDE SEQUENCE</scope>
    <source>
        <strain evidence="4">HyVt-388</strain>
    </source>
</reference>
<gene>
    <name evidence="4" type="primary">vorB</name>
    <name evidence="4" type="ORF">ENI34_04080</name>
</gene>
<proteinExistence type="predicted"/>
<dbReference type="SUPFAM" id="SSF52518">
    <property type="entry name" value="Thiamin diphosphate-binding fold (THDP-binding)"/>
    <property type="match status" value="1"/>
</dbReference>
<dbReference type="PANTHER" id="PTHR43088">
    <property type="entry name" value="SUBUNIT OF PYRUVATE:FLAVODOXIN OXIDOREDUCTASE-RELATED"/>
    <property type="match status" value="1"/>
</dbReference>
<evidence type="ECO:0000313" key="5">
    <source>
        <dbReference type="Proteomes" id="UP000885826"/>
    </source>
</evidence>
<feature type="domain" description="Pyruvate:ferredoxin oxidoreductase core" evidence="3">
    <location>
        <begin position="254"/>
        <end position="348"/>
    </location>
</feature>